<dbReference type="Gene3D" id="3.40.710.10">
    <property type="entry name" value="DD-peptidase/beta-lactamase superfamily"/>
    <property type="match status" value="1"/>
</dbReference>
<accession>A0A6S6QYP4</accession>
<name>A0A6S6QYP4_9FIRM</name>
<evidence type="ECO:0000313" key="2">
    <source>
        <dbReference type="Proteomes" id="UP000515561"/>
    </source>
</evidence>
<dbReference type="InterPro" id="IPR012338">
    <property type="entry name" value="Beta-lactam/transpept-like"/>
</dbReference>
<reference evidence="1 2" key="1">
    <citation type="journal article" date="2016" name="Int. J. Syst. Evol. Microbiol.">
        <title>Descriptions of Anaerotaenia torta gen. nov., sp. nov. and Anaerocolumna cellulosilytica gen. nov., sp. nov. isolated from a methanogenic reactor of cattle waste.</title>
        <authorList>
            <person name="Uek A."/>
            <person name="Ohtaki Y."/>
            <person name="Kaku N."/>
            <person name="Ueki K."/>
        </authorList>
    </citation>
    <scope>NUCLEOTIDE SEQUENCE [LARGE SCALE GENOMIC DNA]</scope>
    <source>
        <strain evidence="1 2">SN021</strain>
    </source>
</reference>
<gene>
    <name evidence="1" type="ORF">acsn021_17580</name>
</gene>
<dbReference type="AlphaFoldDB" id="A0A6S6QYP4"/>
<dbReference type="KEGG" id="acel:acsn021_17580"/>
<dbReference type="SUPFAM" id="SSF56601">
    <property type="entry name" value="beta-lactamase/transpeptidase-like"/>
    <property type="match status" value="1"/>
</dbReference>
<keyword evidence="2" id="KW-1185">Reference proteome</keyword>
<dbReference type="EMBL" id="AP023367">
    <property type="protein sequence ID" value="BCJ94189.1"/>
    <property type="molecule type" value="Genomic_DNA"/>
</dbReference>
<dbReference type="Proteomes" id="UP000515561">
    <property type="component" value="Chromosome"/>
</dbReference>
<organism evidence="1 2">
    <name type="scientific">Anaerocolumna cellulosilytica</name>
    <dbReference type="NCBI Taxonomy" id="433286"/>
    <lineage>
        <taxon>Bacteria</taxon>
        <taxon>Bacillati</taxon>
        <taxon>Bacillota</taxon>
        <taxon>Clostridia</taxon>
        <taxon>Lachnospirales</taxon>
        <taxon>Lachnospiraceae</taxon>
        <taxon>Anaerocolumna</taxon>
    </lineage>
</organism>
<dbReference type="RefSeq" id="WP_330601732.1">
    <property type="nucleotide sequence ID" value="NZ_AP023367.1"/>
</dbReference>
<protein>
    <submittedName>
        <fullName evidence="1">Uncharacterized protein</fullName>
    </submittedName>
</protein>
<evidence type="ECO:0000313" key="1">
    <source>
        <dbReference type="EMBL" id="BCJ94189.1"/>
    </source>
</evidence>
<sequence>MSTMDMARIGQLYLEGGVFKGKQIVPAQWIDESTKEQSRWDKLSYGYMWWIIDDKEKIYAAMGDGGNVIYVNTKKKMVISIASLFIPHAKDRLKLIREYMEPMFDRNE</sequence>
<proteinExistence type="predicted"/>